<keyword evidence="2" id="KW-1185">Reference proteome</keyword>
<dbReference type="EMBL" id="AP023366">
    <property type="protein sequence ID" value="BCJ86012.1"/>
    <property type="molecule type" value="Genomic_DNA"/>
</dbReference>
<proteinExistence type="predicted"/>
<name>A0A7I8D9H3_9BACL</name>
<organism evidence="1 2">
    <name type="scientific">Effusibacillus dendaii</name>
    <dbReference type="NCBI Taxonomy" id="2743772"/>
    <lineage>
        <taxon>Bacteria</taxon>
        <taxon>Bacillati</taxon>
        <taxon>Bacillota</taxon>
        <taxon>Bacilli</taxon>
        <taxon>Bacillales</taxon>
        <taxon>Alicyclobacillaceae</taxon>
        <taxon>Effusibacillus</taxon>
    </lineage>
</organism>
<sequence length="74" mass="8410">MFLVNATEMIVQDLLELFLSNHALKCSCPHCKQTGETYIKTLYMNTQLQLDVIKEIAKSATIVEKIQIIIKGKI</sequence>
<reference evidence="1 2" key="1">
    <citation type="submission" date="2020-08" db="EMBL/GenBank/DDBJ databases">
        <title>Complete Genome Sequence of Effusibacillus dendaii Strain skT53, Isolated from Farmland soil.</title>
        <authorList>
            <person name="Konishi T."/>
            <person name="Kawasaki H."/>
        </authorList>
    </citation>
    <scope>NUCLEOTIDE SEQUENCE [LARGE SCALE GENOMIC DNA]</scope>
    <source>
        <strain evidence="2">skT53</strain>
    </source>
</reference>
<dbReference type="AlphaFoldDB" id="A0A7I8D9H3"/>
<evidence type="ECO:0000313" key="2">
    <source>
        <dbReference type="Proteomes" id="UP000593802"/>
    </source>
</evidence>
<accession>A0A7I8D9H3</accession>
<gene>
    <name evidence="1" type="ORF">skT53_09970</name>
</gene>
<protein>
    <recommendedName>
        <fullName evidence="3">Competence protein ComFB</fullName>
    </recommendedName>
</protein>
<dbReference type="Proteomes" id="UP000593802">
    <property type="component" value="Chromosome"/>
</dbReference>
<evidence type="ECO:0008006" key="3">
    <source>
        <dbReference type="Google" id="ProtNLM"/>
    </source>
</evidence>
<dbReference type="KEGG" id="eff:skT53_09970"/>
<evidence type="ECO:0000313" key="1">
    <source>
        <dbReference type="EMBL" id="BCJ86012.1"/>
    </source>
</evidence>